<comment type="caution">
    <text evidence="3">The sequence shown here is derived from an EMBL/GenBank/DDBJ whole genome shotgun (WGS) entry which is preliminary data.</text>
</comment>
<dbReference type="AlphaFoldDB" id="A0A3D8S8L2"/>
<evidence type="ECO:0000313" key="3">
    <source>
        <dbReference type="EMBL" id="RDW82686.1"/>
    </source>
</evidence>
<dbReference type="PROSITE" id="PS50404">
    <property type="entry name" value="GST_NTER"/>
    <property type="match status" value="1"/>
</dbReference>
<feature type="domain" description="GST C-terminal" evidence="2">
    <location>
        <begin position="108"/>
        <end position="232"/>
    </location>
</feature>
<feature type="domain" description="GST N-terminal" evidence="1">
    <location>
        <begin position="21"/>
        <end position="105"/>
    </location>
</feature>
<keyword evidence="3" id="KW-0808">Transferase</keyword>
<dbReference type="GO" id="GO:0006749">
    <property type="term" value="P:glutathione metabolic process"/>
    <property type="evidence" value="ECO:0007669"/>
    <property type="project" value="TreeGrafter"/>
</dbReference>
<dbReference type="CDD" id="cd03039">
    <property type="entry name" value="GST_N_Sigma_like"/>
    <property type="match status" value="1"/>
</dbReference>
<dbReference type="EMBL" id="PDLM01000003">
    <property type="protein sequence ID" value="RDW82686.1"/>
    <property type="molecule type" value="Genomic_DNA"/>
</dbReference>
<accession>A0A3D8S8L2</accession>
<organism evidence="3 4">
    <name type="scientific">Coleophoma cylindrospora</name>
    <dbReference type="NCBI Taxonomy" id="1849047"/>
    <lineage>
        <taxon>Eukaryota</taxon>
        <taxon>Fungi</taxon>
        <taxon>Dikarya</taxon>
        <taxon>Ascomycota</taxon>
        <taxon>Pezizomycotina</taxon>
        <taxon>Leotiomycetes</taxon>
        <taxon>Helotiales</taxon>
        <taxon>Dermateaceae</taxon>
        <taxon>Coleophoma</taxon>
    </lineage>
</organism>
<dbReference type="Pfam" id="PF14497">
    <property type="entry name" value="GST_C_3"/>
    <property type="match status" value="1"/>
</dbReference>
<dbReference type="InterPro" id="IPR050213">
    <property type="entry name" value="GST_superfamily"/>
</dbReference>
<dbReference type="STRING" id="1849047.A0A3D8S8L2"/>
<dbReference type="GO" id="GO:0004364">
    <property type="term" value="F:glutathione transferase activity"/>
    <property type="evidence" value="ECO:0007669"/>
    <property type="project" value="TreeGrafter"/>
</dbReference>
<dbReference type="PANTHER" id="PTHR11571">
    <property type="entry name" value="GLUTATHIONE S-TRANSFERASE"/>
    <property type="match status" value="1"/>
</dbReference>
<dbReference type="OrthoDB" id="414243at2759"/>
<dbReference type="SUPFAM" id="SSF52833">
    <property type="entry name" value="Thioredoxin-like"/>
    <property type="match status" value="1"/>
</dbReference>
<dbReference type="InterPro" id="IPR010987">
    <property type="entry name" value="Glutathione-S-Trfase_C-like"/>
</dbReference>
<gene>
    <name evidence="3" type="ORF">BP6252_03798</name>
</gene>
<evidence type="ECO:0000259" key="2">
    <source>
        <dbReference type="PROSITE" id="PS50405"/>
    </source>
</evidence>
<keyword evidence="4" id="KW-1185">Reference proteome</keyword>
<sequence>MPTTKIFGTESAANKAIGGIPTIHYFDFLSRGRGQVVRLMLIDAGAAYKDVRYSFDEYPEQKQTGVIAKMNPTGNVPIVEMPDGKILTQSYPILRHWSRLFGAYDGKTEEEKYFADVICDIVIDWRTLFLAAFFSANKAEDYPKHKSGKRKHFLDALERHLKSNDLSSRGPFVIGKEITYADLVLFQIMHDEELTRDGKKELQNYPRLAQLASAVEGRPNVKAFLESDAYLG</sequence>
<dbReference type="Proteomes" id="UP000256645">
    <property type="component" value="Unassembled WGS sequence"/>
</dbReference>
<dbReference type="Gene3D" id="1.20.1050.130">
    <property type="match status" value="1"/>
</dbReference>
<dbReference type="SFLD" id="SFLDS00019">
    <property type="entry name" value="Glutathione_Transferase_(cytos"/>
    <property type="match status" value="1"/>
</dbReference>
<evidence type="ECO:0000313" key="4">
    <source>
        <dbReference type="Proteomes" id="UP000256645"/>
    </source>
</evidence>
<name>A0A3D8S8L2_9HELO</name>
<dbReference type="InterPro" id="IPR004045">
    <property type="entry name" value="Glutathione_S-Trfase_N"/>
</dbReference>
<evidence type="ECO:0000259" key="1">
    <source>
        <dbReference type="PROSITE" id="PS50404"/>
    </source>
</evidence>
<dbReference type="Pfam" id="PF02798">
    <property type="entry name" value="GST_N"/>
    <property type="match status" value="1"/>
</dbReference>
<dbReference type="SUPFAM" id="SSF47616">
    <property type="entry name" value="GST C-terminal domain-like"/>
    <property type="match status" value="1"/>
</dbReference>
<dbReference type="InterPro" id="IPR036282">
    <property type="entry name" value="Glutathione-S-Trfase_C_sf"/>
</dbReference>
<dbReference type="PANTHER" id="PTHR11571:SF150">
    <property type="entry name" value="GLUTATHIONE S-TRANSFERASE"/>
    <property type="match status" value="1"/>
</dbReference>
<dbReference type="CDD" id="cd03192">
    <property type="entry name" value="GST_C_Sigma_like"/>
    <property type="match status" value="1"/>
</dbReference>
<dbReference type="PROSITE" id="PS50405">
    <property type="entry name" value="GST_CTER"/>
    <property type="match status" value="1"/>
</dbReference>
<protein>
    <submittedName>
        <fullName evidence="3">Glutathione S-transferase pi-like protein</fullName>
    </submittedName>
</protein>
<reference evidence="3 4" key="1">
    <citation type="journal article" date="2018" name="IMA Fungus">
        <title>IMA Genome-F 9: Draft genome sequence of Annulohypoxylon stygium, Aspergillus mulundensis, Berkeleyomyces basicola (syn. Thielaviopsis basicola), Ceratocystis smalleyi, two Cercospora beticola strains, Coleophoma cylindrospora, Fusarium fracticaudum, Phialophora cf. hyalina, and Morchella septimelata.</title>
        <authorList>
            <person name="Wingfield B.D."/>
            <person name="Bills G.F."/>
            <person name="Dong Y."/>
            <person name="Huang W."/>
            <person name="Nel W.J."/>
            <person name="Swalarsk-Parry B.S."/>
            <person name="Vaghefi N."/>
            <person name="Wilken P.M."/>
            <person name="An Z."/>
            <person name="de Beer Z.W."/>
            <person name="De Vos L."/>
            <person name="Chen L."/>
            <person name="Duong T.A."/>
            <person name="Gao Y."/>
            <person name="Hammerbacher A."/>
            <person name="Kikkert J.R."/>
            <person name="Li Y."/>
            <person name="Li H."/>
            <person name="Li K."/>
            <person name="Li Q."/>
            <person name="Liu X."/>
            <person name="Ma X."/>
            <person name="Naidoo K."/>
            <person name="Pethybridge S.J."/>
            <person name="Sun J."/>
            <person name="Steenkamp E.T."/>
            <person name="van der Nest M.A."/>
            <person name="van Wyk S."/>
            <person name="Wingfield M.J."/>
            <person name="Xiong C."/>
            <person name="Yue Q."/>
            <person name="Zhang X."/>
        </authorList>
    </citation>
    <scope>NUCLEOTIDE SEQUENCE [LARGE SCALE GENOMIC DNA]</scope>
    <source>
        <strain evidence="3 4">BP6252</strain>
    </source>
</reference>
<dbReference type="InterPro" id="IPR040079">
    <property type="entry name" value="Glutathione_S-Trfase"/>
</dbReference>
<proteinExistence type="predicted"/>
<dbReference type="InterPro" id="IPR036249">
    <property type="entry name" value="Thioredoxin-like_sf"/>
</dbReference>
<dbReference type="InterPro" id="IPR004046">
    <property type="entry name" value="GST_C"/>
</dbReference>